<name>A0ACA9S4K3_9GLOM</name>
<keyword evidence="2" id="KW-1185">Reference proteome</keyword>
<organism evidence="1 2">
    <name type="scientific">Racocetra persica</name>
    <dbReference type="NCBI Taxonomy" id="160502"/>
    <lineage>
        <taxon>Eukaryota</taxon>
        <taxon>Fungi</taxon>
        <taxon>Fungi incertae sedis</taxon>
        <taxon>Mucoromycota</taxon>
        <taxon>Glomeromycotina</taxon>
        <taxon>Glomeromycetes</taxon>
        <taxon>Diversisporales</taxon>
        <taxon>Gigasporaceae</taxon>
        <taxon>Racocetra</taxon>
    </lineage>
</organism>
<gene>
    <name evidence="1" type="ORF">RPERSI_LOCUS26858</name>
</gene>
<reference evidence="1" key="1">
    <citation type="submission" date="2021-06" db="EMBL/GenBank/DDBJ databases">
        <authorList>
            <person name="Kallberg Y."/>
            <person name="Tangrot J."/>
            <person name="Rosling A."/>
        </authorList>
    </citation>
    <scope>NUCLEOTIDE SEQUENCE</scope>
    <source>
        <strain evidence="1">MA461A</strain>
    </source>
</reference>
<evidence type="ECO:0000313" key="2">
    <source>
        <dbReference type="Proteomes" id="UP000789920"/>
    </source>
</evidence>
<proteinExistence type="predicted"/>
<sequence>CLERQKCLELYKMDSRNVYQLFSATYDSDPNVQKQAEAQLKQVLPVLPVEVSAGFIPILLQILASQETTVETRQAIAIYLKNRIRSSWVSDEPSTVNFVLINQQDRDDFKKNILHILLSVPNSVRIQLLDPLSRVLDNDYPHNWPDYLNQVIALLTSGDPRTAYIGLLALQQVVKAY</sequence>
<comment type="caution">
    <text evidence="1">The sequence shown here is derived from an EMBL/GenBank/DDBJ whole genome shotgun (WGS) entry which is preliminary data.</text>
</comment>
<dbReference type="Proteomes" id="UP000789920">
    <property type="component" value="Unassembled WGS sequence"/>
</dbReference>
<feature type="non-terminal residue" evidence="1">
    <location>
        <position position="1"/>
    </location>
</feature>
<accession>A0ACA9S4K3</accession>
<feature type="non-terminal residue" evidence="1">
    <location>
        <position position="177"/>
    </location>
</feature>
<evidence type="ECO:0000313" key="1">
    <source>
        <dbReference type="EMBL" id="CAG8826950.1"/>
    </source>
</evidence>
<protein>
    <submittedName>
        <fullName evidence="1">17126_t:CDS:1</fullName>
    </submittedName>
</protein>
<dbReference type="EMBL" id="CAJVQC010093051">
    <property type="protein sequence ID" value="CAG8826950.1"/>
    <property type="molecule type" value="Genomic_DNA"/>
</dbReference>